<dbReference type="EMBL" id="JACCAE010000001">
    <property type="protein sequence ID" value="NYF97385.1"/>
    <property type="molecule type" value="Genomic_DNA"/>
</dbReference>
<dbReference type="InterPro" id="IPR036291">
    <property type="entry name" value="NAD(P)-bd_dom_sf"/>
</dbReference>
<dbReference type="GO" id="GO:0008831">
    <property type="term" value="F:dTDP-4-dehydrorhamnose reductase activity"/>
    <property type="evidence" value="ECO:0007669"/>
    <property type="project" value="UniProtKB-EC"/>
</dbReference>
<comment type="function">
    <text evidence="1">Catalyzes the reduction of dTDP-6-deoxy-L-lyxo-4-hexulose to yield dTDP-L-rhamnose.</text>
</comment>
<comment type="pathway">
    <text evidence="1">Carbohydrate biosynthesis; dTDP-L-rhamnose biosynthesis.</text>
</comment>
<dbReference type="RefSeq" id="WP_185990329.1">
    <property type="nucleotide sequence ID" value="NZ_JACCAE010000001.1"/>
</dbReference>
<evidence type="ECO:0000313" key="3">
    <source>
        <dbReference type="EMBL" id="NYF97385.1"/>
    </source>
</evidence>
<proteinExistence type="inferred from homology"/>
<name>A0A852VUA2_9MICO</name>
<dbReference type="SUPFAM" id="SSF51735">
    <property type="entry name" value="NAD(P)-binding Rossmann-fold domains"/>
    <property type="match status" value="1"/>
</dbReference>
<keyword evidence="4" id="KW-1185">Reference proteome</keyword>
<sequence>MSGVAVVGATGFVGDAVVERLRTRGVVAKSVRAPRISGTVGAPAPTEQEVDAVAAEIAPCTAVINAAGVADSLAGGIEHLDGANGLLPGLLARACNRLGVRLVHISSAAVQGRRPGLDSTLEYQPFSAYSRSKVMGEQAVLAVGDNVCVYRPPGVHARGRAVTCAVARLASSPLRSVASPGTDNAPQALLENVADAAVTLALYSGVVPRVVHHPAEGITTSGLLTALGSKPPHVVPRAAAQLVVAAAQNACRCSTGLAGQARRLEVLWLGQEQAHSWLTDIGWKPPVGTGGWGRMTIATNMDLEDA</sequence>
<feature type="domain" description="NAD-dependent epimerase/dehydratase" evidence="2">
    <location>
        <begin position="4"/>
        <end position="159"/>
    </location>
</feature>
<dbReference type="Proteomes" id="UP000554054">
    <property type="component" value="Unassembled WGS sequence"/>
</dbReference>
<protein>
    <recommendedName>
        <fullName evidence="1">dTDP-4-dehydrorhamnose reductase</fullName>
        <ecNumber evidence="1">1.1.1.133</ecNumber>
    </recommendedName>
</protein>
<dbReference type="EC" id="1.1.1.133" evidence="1"/>
<dbReference type="GO" id="GO:0048270">
    <property type="term" value="F:methionine adenosyltransferase regulator activity"/>
    <property type="evidence" value="ECO:0007669"/>
    <property type="project" value="TreeGrafter"/>
</dbReference>
<dbReference type="PANTHER" id="PTHR10491:SF4">
    <property type="entry name" value="METHIONINE ADENOSYLTRANSFERASE 2 SUBUNIT BETA"/>
    <property type="match status" value="1"/>
</dbReference>
<evidence type="ECO:0000313" key="4">
    <source>
        <dbReference type="Proteomes" id="UP000554054"/>
    </source>
</evidence>
<dbReference type="Gene3D" id="3.40.50.720">
    <property type="entry name" value="NAD(P)-binding Rossmann-like Domain"/>
    <property type="match status" value="1"/>
</dbReference>
<dbReference type="GO" id="GO:0006556">
    <property type="term" value="P:S-adenosylmethionine biosynthetic process"/>
    <property type="evidence" value="ECO:0007669"/>
    <property type="project" value="TreeGrafter"/>
</dbReference>
<comment type="caution">
    <text evidence="3">The sequence shown here is derived from an EMBL/GenBank/DDBJ whole genome shotgun (WGS) entry which is preliminary data.</text>
</comment>
<gene>
    <name evidence="3" type="ORF">BJY20_000777</name>
</gene>
<keyword evidence="1" id="KW-0560">Oxidoreductase</keyword>
<keyword evidence="1" id="KW-0521">NADP</keyword>
<dbReference type="AlphaFoldDB" id="A0A852VUA2"/>
<evidence type="ECO:0000259" key="2">
    <source>
        <dbReference type="Pfam" id="PF01370"/>
    </source>
</evidence>
<dbReference type="GO" id="GO:0019305">
    <property type="term" value="P:dTDP-rhamnose biosynthetic process"/>
    <property type="evidence" value="ECO:0007669"/>
    <property type="project" value="UniProtKB-UniPathway"/>
</dbReference>
<dbReference type="PANTHER" id="PTHR10491">
    <property type="entry name" value="DTDP-4-DEHYDRORHAMNOSE REDUCTASE"/>
    <property type="match status" value="1"/>
</dbReference>
<organism evidence="3 4">
    <name type="scientific">Janibacter cremeus</name>
    <dbReference type="NCBI Taxonomy" id="1285192"/>
    <lineage>
        <taxon>Bacteria</taxon>
        <taxon>Bacillati</taxon>
        <taxon>Actinomycetota</taxon>
        <taxon>Actinomycetes</taxon>
        <taxon>Micrococcales</taxon>
        <taxon>Intrasporangiaceae</taxon>
        <taxon>Janibacter</taxon>
    </lineage>
</organism>
<dbReference type="InterPro" id="IPR005913">
    <property type="entry name" value="dTDP_dehydrorham_reduct"/>
</dbReference>
<dbReference type="GO" id="GO:0048269">
    <property type="term" value="C:methionine adenosyltransferase complex"/>
    <property type="evidence" value="ECO:0007669"/>
    <property type="project" value="TreeGrafter"/>
</dbReference>
<accession>A0A852VUA2</accession>
<dbReference type="InterPro" id="IPR001509">
    <property type="entry name" value="Epimerase_deHydtase"/>
</dbReference>
<evidence type="ECO:0000256" key="1">
    <source>
        <dbReference type="RuleBase" id="RU364082"/>
    </source>
</evidence>
<comment type="similarity">
    <text evidence="1">Belongs to the dTDP-4-dehydrorhamnose reductase family.</text>
</comment>
<reference evidence="3 4" key="1">
    <citation type="submission" date="2020-07" db="EMBL/GenBank/DDBJ databases">
        <title>Sequencing the genomes of 1000 actinobacteria strains.</title>
        <authorList>
            <person name="Klenk H.-P."/>
        </authorList>
    </citation>
    <scope>NUCLEOTIDE SEQUENCE [LARGE SCALE GENOMIC DNA]</scope>
    <source>
        <strain evidence="3 4">DSM 26154</strain>
    </source>
</reference>
<dbReference type="UniPathway" id="UPA00124"/>
<dbReference type="Pfam" id="PF01370">
    <property type="entry name" value="Epimerase"/>
    <property type="match status" value="1"/>
</dbReference>